<evidence type="ECO:0000313" key="2">
    <source>
        <dbReference type="EMBL" id="AMD02295.1"/>
    </source>
</evidence>
<dbReference type="STRING" id="507626.LOKO_03249"/>
<reference evidence="2 3" key="1">
    <citation type="journal article" date="2016" name="Genome Announc.">
        <title>Draft Genome Sequence of 'Halomonas chromatireducens' Strain AGD 8-3, a Haloalkaliphilic Chromate- and Selenite-Reducing Gammaproteobacterium.</title>
        <authorList>
            <person name="Sharko F.S."/>
            <person name="Shapovalova A.A."/>
            <person name="Tsygankova S.V."/>
            <person name="Komova A.V."/>
            <person name="Boulygina E.S."/>
            <person name="Teslyuk A.B."/>
            <person name="Gotovtsev P.M."/>
            <person name="Namsaraev Z.B."/>
            <person name="Khijniak T.V."/>
            <person name="Nedoluzhko A.V."/>
            <person name="Vasilov R.G."/>
        </authorList>
    </citation>
    <scope>NUCLEOTIDE SEQUENCE [LARGE SCALE GENOMIC DNA]</scope>
    <source>
        <strain evidence="2 3">AGD 8-3</strain>
    </source>
</reference>
<dbReference type="EMBL" id="CP014226">
    <property type="protein sequence ID" value="AMD02295.1"/>
    <property type="molecule type" value="Genomic_DNA"/>
</dbReference>
<gene>
    <name evidence="2" type="ORF">LOKO_03249</name>
</gene>
<sequence>MFPSQRSSAGRLDTTHRALSARRFLWGRRWLALGFLLFAPLLAGCMAPQPGADLPPYGESVQHTKAMQTYEPGDSVPPLHGAKAAEAMRHYRQAPGGSQAPSSLP</sequence>
<name>A0A0X8HGM3_9GAMM</name>
<accession>A0A0X8HGM3</accession>
<dbReference type="AlphaFoldDB" id="A0A0X8HGM3"/>
<reference evidence="2 3" key="2">
    <citation type="submission" date="2016-02" db="EMBL/GenBank/DDBJ databases">
        <authorList>
            <person name="Wen L."/>
            <person name="He K."/>
            <person name="Yang H."/>
        </authorList>
    </citation>
    <scope>NUCLEOTIDE SEQUENCE [LARGE SCALE GENOMIC DNA]</scope>
    <source>
        <strain evidence="2 3">AGD 8-3</strain>
    </source>
</reference>
<evidence type="ECO:0000256" key="1">
    <source>
        <dbReference type="SAM" id="MobiDB-lite"/>
    </source>
</evidence>
<protein>
    <submittedName>
        <fullName evidence="2">Uncharacterized protein</fullName>
    </submittedName>
</protein>
<dbReference type="KEGG" id="hco:LOKO_03249"/>
<dbReference type="Proteomes" id="UP000063387">
    <property type="component" value="Chromosome"/>
</dbReference>
<evidence type="ECO:0000313" key="3">
    <source>
        <dbReference type="Proteomes" id="UP000063387"/>
    </source>
</evidence>
<organism evidence="2 3">
    <name type="scientific">Halomonas chromatireducens</name>
    <dbReference type="NCBI Taxonomy" id="507626"/>
    <lineage>
        <taxon>Bacteria</taxon>
        <taxon>Pseudomonadati</taxon>
        <taxon>Pseudomonadota</taxon>
        <taxon>Gammaproteobacteria</taxon>
        <taxon>Oceanospirillales</taxon>
        <taxon>Halomonadaceae</taxon>
        <taxon>Halomonas</taxon>
    </lineage>
</organism>
<feature type="region of interest" description="Disordered" evidence="1">
    <location>
        <begin position="52"/>
        <end position="105"/>
    </location>
</feature>
<dbReference type="PATRIC" id="fig|507626.3.peg.3245"/>
<proteinExistence type="predicted"/>
<keyword evidence="3" id="KW-1185">Reference proteome</keyword>